<dbReference type="PIRSF" id="PIRSF036894">
    <property type="entry name" value="PMI_Firm_short"/>
    <property type="match status" value="1"/>
</dbReference>
<evidence type="ECO:0000256" key="4">
    <source>
        <dbReference type="ARBA" id="ARBA00030762"/>
    </source>
</evidence>
<evidence type="ECO:0000256" key="6">
    <source>
        <dbReference type="PIRSR" id="PIRSR036894-2"/>
    </source>
</evidence>
<evidence type="ECO:0000256" key="5">
    <source>
        <dbReference type="PIRSR" id="PIRSR036894-1"/>
    </source>
</evidence>
<dbReference type="InterPro" id="IPR051804">
    <property type="entry name" value="Carb_Metab_Reg_Kinase/Isom"/>
</dbReference>
<evidence type="ECO:0000256" key="2">
    <source>
        <dbReference type="ARBA" id="ARBA00022833"/>
    </source>
</evidence>
<feature type="domain" description="Mannose-6-phosphate isomerase cupin" evidence="8">
    <location>
        <begin position="240"/>
        <end position="311"/>
    </location>
</feature>
<organism evidence="9 10">
    <name type="scientific">Clostridium innocuum</name>
    <dbReference type="NCBI Taxonomy" id="1522"/>
    <lineage>
        <taxon>Bacteria</taxon>
        <taxon>Bacillati</taxon>
        <taxon>Bacillota</taxon>
        <taxon>Clostridia</taxon>
        <taxon>Eubacteriales</taxon>
        <taxon>Clostridiaceae</taxon>
        <taxon>Clostridium</taxon>
    </lineage>
</organism>
<evidence type="ECO:0000259" key="8">
    <source>
        <dbReference type="Pfam" id="PF21621"/>
    </source>
</evidence>
<evidence type="ECO:0000313" key="10">
    <source>
        <dbReference type="Proteomes" id="UP000030008"/>
    </source>
</evidence>
<dbReference type="Pfam" id="PF21621">
    <property type="entry name" value="MPI_cupin_dom"/>
    <property type="match status" value="1"/>
</dbReference>
<sequence length="313" mass="35215">MYPMKLKPVYDKTIWANDRLTTMRGMEEKGMGTCWEISAHPHAKNVILNGEYAGKTLDELIQADPQSILGEKQLHQMLRLAYLDAREDLSIQVHPYDEYARAHENDEGKTESWYILEADKGATLVAGTTASDAAVIKAAVENDQVEDYVRKVEVEAGDFVCINAGMLHALGKGILALEIGQNSNTTYRFYDYHRKDANGRERELHIDKSFDVADFGLHCNKVATPFTDADTTQEKLLVDRREFSVRLVDVAGSYVLPQDEKRFYCLSNVSADCVLRYQGEELPFAFTENIFVPAGCADIEICGKARVLVSFVR</sequence>
<dbReference type="InterPro" id="IPR014628">
    <property type="entry name" value="Man6P_isomerase_Firm_short"/>
</dbReference>
<feature type="domain" description="Phosphomannose isomerase type I catalytic" evidence="7">
    <location>
        <begin position="9"/>
        <end position="106"/>
    </location>
</feature>
<feature type="binding site" evidence="5">
    <location>
        <position position="111"/>
    </location>
    <ligand>
        <name>Zn(2+)</name>
        <dbReference type="ChEBI" id="CHEBI:29105"/>
    </ligand>
</feature>
<name>A0A099I4Z2_CLOIN</name>
<keyword evidence="9" id="KW-0413">Isomerase</keyword>
<reference evidence="9 10" key="1">
    <citation type="submission" date="2014-08" db="EMBL/GenBank/DDBJ databases">
        <title>Clostridium innocuum, an unnegligible vancomycin-resistant pathogen causing extra-intestinal infections.</title>
        <authorList>
            <person name="Feng Y."/>
            <person name="Chiu C.-H."/>
        </authorList>
    </citation>
    <scope>NUCLEOTIDE SEQUENCE [LARGE SCALE GENOMIC DNA]</scope>
    <source>
        <strain evidence="9 10">AN88</strain>
    </source>
</reference>
<dbReference type="EMBL" id="JQIF01000092">
    <property type="protein sequence ID" value="KGJ51908.1"/>
    <property type="molecule type" value="Genomic_DNA"/>
</dbReference>
<dbReference type="Gene3D" id="2.60.120.10">
    <property type="entry name" value="Jelly Rolls"/>
    <property type="match status" value="2"/>
</dbReference>
<feature type="active site" evidence="6">
    <location>
        <position position="188"/>
    </location>
</feature>
<feature type="binding site" evidence="5">
    <location>
        <position position="94"/>
    </location>
    <ligand>
        <name>Zn(2+)</name>
        <dbReference type="ChEBI" id="CHEBI:29105"/>
    </ligand>
</feature>
<proteinExistence type="predicted"/>
<gene>
    <name evidence="9" type="ORF">CIAN88_17545</name>
</gene>
<dbReference type="RefSeq" id="WP_044907066.1">
    <property type="nucleotide sequence ID" value="NZ_JQIF01000092.1"/>
</dbReference>
<evidence type="ECO:0000259" key="7">
    <source>
        <dbReference type="Pfam" id="PF20511"/>
    </source>
</evidence>
<dbReference type="GO" id="GO:0008270">
    <property type="term" value="F:zinc ion binding"/>
    <property type="evidence" value="ECO:0007669"/>
    <property type="project" value="InterPro"/>
</dbReference>
<evidence type="ECO:0000313" key="9">
    <source>
        <dbReference type="EMBL" id="KGJ51908.1"/>
    </source>
</evidence>
<comment type="caution">
    <text evidence="9">The sequence shown here is derived from an EMBL/GenBank/DDBJ whole genome shotgun (WGS) entry which is preliminary data.</text>
</comment>
<comment type="cofactor">
    <cofactor evidence="5">
        <name>Zn(2+)</name>
        <dbReference type="ChEBI" id="CHEBI:29105"/>
    </cofactor>
    <text evidence="5">Binds 1 zinc ion per subunit.</text>
</comment>
<dbReference type="InterPro" id="IPR014710">
    <property type="entry name" value="RmlC-like_jellyroll"/>
</dbReference>
<feature type="binding site" evidence="5">
    <location>
        <position position="168"/>
    </location>
    <ligand>
        <name>Zn(2+)</name>
        <dbReference type="ChEBI" id="CHEBI:29105"/>
    </ligand>
</feature>
<accession>A0A099I4Z2</accession>
<dbReference type="InterPro" id="IPR049071">
    <property type="entry name" value="MPI_cupin_dom"/>
</dbReference>
<dbReference type="PANTHER" id="PTHR42742">
    <property type="entry name" value="TRANSCRIPTIONAL REPRESSOR MPRA"/>
    <property type="match status" value="1"/>
</dbReference>
<dbReference type="GO" id="GO:0005975">
    <property type="term" value="P:carbohydrate metabolic process"/>
    <property type="evidence" value="ECO:0007669"/>
    <property type="project" value="InterPro"/>
</dbReference>
<dbReference type="AlphaFoldDB" id="A0A099I4Z2"/>
<evidence type="ECO:0000256" key="3">
    <source>
        <dbReference type="ARBA" id="ARBA00029741"/>
    </source>
</evidence>
<protein>
    <recommendedName>
        <fullName evidence="3">Phosphohexomutase</fullName>
    </recommendedName>
    <alternativeName>
        <fullName evidence="4">Phosphomannose isomerase</fullName>
    </alternativeName>
</protein>
<keyword evidence="1 5" id="KW-0479">Metal-binding</keyword>
<dbReference type="InterPro" id="IPR046457">
    <property type="entry name" value="PMI_typeI_cat"/>
</dbReference>
<dbReference type="Pfam" id="PF20511">
    <property type="entry name" value="PMI_typeI_cat"/>
    <property type="match status" value="1"/>
</dbReference>
<dbReference type="GO" id="GO:0004476">
    <property type="term" value="F:mannose-6-phosphate isomerase activity"/>
    <property type="evidence" value="ECO:0007669"/>
    <property type="project" value="InterPro"/>
</dbReference>
<dbReference type="CDD" id="cd07010">
    <property type="entry name" value="cupin_PMI_type_I_N_bac"/>
    <property type="match status" value="1"/>
</dbReference>
<dbReference type="SUPFAM" id="SSF51182">
    <property type="entry name" value="RmlC-like cupins"/>
    <property type="match status" value="1"/>
</dbReference>
<keyword evidence="2 5" id="KW-0862">Zinc</keyword>
<dbReference type="Proteomes" id="UP000030008">
    <property type="component" value="Unassembled WGS sequence"/>
</dbReference>
<dbReference type="PANTHER" id="PTHR42742:SF3">
    <property type="entry name" value="FRUCTOKINASE"/>
    <property type="match status" value="1"/>
</dbReference>
<dbReference type="InterPro" id="IPR011051">
    <property type="entry name" value="RmlC_Cupin_sf"/>
</dbReference>
<evidence type="ECO:0000256" key="1">
    <source>
        <dbReference type="ARBA" id="ARBA00022723"/>
    </source>
</evidence>